<name>A0A1G6WVW2_9MICO</name>
<dbReference type="EMBL" id="FMYH01000010">
    <property type="protein sequence ID" value="SDD70090.1"/>
    <property type="molecule type" value="Genomic_DNA"/>
</dbReference>
<dbReference type="Pfam" id="PF01872">
    <property type="entry name" value="RibD_C"/>
    <property type="match status" value="1"/>
</dbReference>
<organism evidence="2 3">
    <name type="scientific">Sanguibacter gelidistatuariae</name>
    <dbReference type="NCBI Taxonomy" id="1814289"/>
    <lineage>
        <taxon>Bacteria</taxon>
        <taxon>Bacillati</taxon>
        <taxon>Actinomycetota</taxon>
        <taxon>Actinomycetes</taxon>
        <taxon>Micrococcales</taxon>
        <taxon>Sanguibacteraceae</taxon>
        <taxon>Sanguibacter</taxon>
    </lineage>
</organism>
<dbReference type="PANTHER" id="PTHR38011:SF12">
    <property type="entry name" value="BIFUNCTIONAL DEAMINASE-REDUCTASE DOMAIN PROTEIN"/>
    <property type="match status" value="1"/>
</dbReference>
<dbReference type="PANTHER" id="PTHR38011">
    <property type="entry name" value="DIHYDROFOLATE REDUCTASE FAMILY PROTEIN (AFU_ORTHOLOGUE AFUA_8G06820)"/>
    <property type="match status" value="1"/>
</dbReference>
<dbReference type="GO" id="GO:0008703">
    <property type="term" value="F:5-amino-6-(5-phosphoribosylamino)uracil reductase activity"/>
    <property type="evidence" value="ECO:0007669"/>
    <property type="project" value="InterPro"/>
</dbReference>
<accession>A0A1G6WVW2</accession>
<evidence type="ECO:0000259" key="1">
    <source>
        <dbReference type="Pfam" id="PF01872"/>
    </source>
</evidence>
<dbReference type="GO" id="GO:0009231">
    <property type="term" value="P:riboflavin biosynthetic process"/>
    <property type="evidence" value="ECO:0007669"/>
    <property type="project" value="InterPro"/>
</dbReference>
<proteinExistence type="predicted"/>
<dbReference type="AlphaFoldDB" id="A0A1G6WVW2"/>
<keyword evidence="3" id="KW-1185">Reference proteome</keyword>
<gene>
    <name evidence="2" type="ORF">SAMN05216410_0020</name>
</gene>
<protein>
    <submittedName>
        <fullName evidence="2">RibD C-terminal domain-containing protein</fullName>
    </submittedName>
</protein>
<dbReference type="SUPFAM" id="SSF53597">
    <property type="entry name" value="Dihydrofolate reductase-like"/>
    <property type="match status" value="1"/>
</dbReference>
<dbReference type="OrthoDB" id="2313602at2"/>
<dbReference type="InterPro" id="IPR002734">
    <property type="entry name" value="RibDG_C"/>
</dbReference>
<evidence type="ECO:0000313" key="2">
    <source>
        <dbReference type="EMBL" id="SDD70090.1"/>
    </source>
</evidence>
<feature type="domain" description="Bacterial bifunctional deaminase-reductase C-terminal" evidence="1">
    <location>
        <begin position="8"/>
        <end position="204"/>
    </location>
</feature>
<dbReference type="RefSeq" id="WP_093186286.1">
    <property type="nucleotide sequence ID" value="NZ_FMYH01000010.1"/>
</dbReference>
<dbReference type="InterPro" id="IPR024072">
    <property type="entry name" value="DHFR-like_dom_sf"/>
</dbReference>
<dbReference type="Gene3D" id="3.40.430.10">
    <property type="entry name" value="Dihydrofolate Reductase, subunit A"/>
    <property type="match status" value="1"/>
</dbReference>
<dbReference type="STRING" id="1814289.SAMN05216410_0020"/>
<dbReference type="InterPro" id="IPR050765">
    <property type="entry name" value="Riboflavin_Biosynth_HTPR"/>
</dbReference>
<reference evidence="2 3" key="1">
    <citation type="submission" date="2016-09" db="EMBL/GenBank/DDBJ databases">
        <authorList>
            <person name="Capua I."/>
            <person name="De Benedictis P."/>
            <person name="Joannis T."/>
            <person name="Lombin L.H."/>
            <person name="Cattoli G."/>
        </authorList>
    </citation>
    <scope>NUCLEOTIDE SEQUENCE [LARGE SCALE GENOMIC DNA]</scope>
    <source>
        <strain evidence="2 3">ISLP-3</strain>
    </source>
</reference>
<evidence type="ECO:0000313" key="3">
    <source>
        <dbReference type="Proteomes" id="UP000199039"/>
    </source>
</evidence>
<sequence length="222" mass="23581">MSQLRVHNVSMSLDGFMAGPDQSLDDPLGVGAQRLHEWIFATRTFRAEQGLDGGTTGVDDAFVARGEAGIGATIIGRNMFGPVRGDWESWADTHGGEAWTGWWGEDPPYHHPVFVLTHHPRPPLTMAGGTTFHFVYDGVDDAYAEASDAAGDLDVRLGGGASTIQQFLAAGLVDEIHVALVPLLLGAGERLFGDLGAGAEDFACVEMVASSAVTHIRLARRG</sequence>
<dbReference type="Proteomes" id="UP000199039">
    <property type="component" value="Unassembled WGS sequence"/>
</dbReference>